<feature type="compositionally biased region" description="Low complexity" evidence="1">
    <location>
        <begin position="342"/>
        <end position="358"/>
    </location>
</feature>
<accession>A0A6S6P9C2</accession>
<dbReference type="RefSeq" id="WP_185292508.1">
    <property type="nucleotide sequence ID" value="NZ_AP023287.1"/>
</dbReference>
<feature type="region of interest" description="Disordered" evidence="1">
    <location>
        <begin position="233"/>
        <end position="312"/>
    </location>
</feature>
<feature type="region of interest" description="Disordered" evidence="1">
    <location>
        <begin position="338"/>
        <end position="390"/>
    </location>
</feature>
<sequence>MRRAIAPFLATGVVLSGAAVVVANPVVPMPSDIRVSASDFTPEGQRLDVLDPEFLQSIGAIRQDWLSTVEELQRLFNDVSNTGRESVASAFDVGVTVTEPAVVVPIDGFSTPHQRSLVPNSPLPTTDPSEAIENFVGALTDIGTGFGEAGFNFVRQVSMAPALALVLTQQVMQQLFTGQIGPDDALRRLIVEPLSALLTGHPRLTGIDAIDRAFHESALKPLIEALMRNLPKPVREPQSSIDHVEKTSDDPVVDIRDGISPAPQPGPVTETPELPGTDVELPPAAEGGAPDADTAEPGEAPRPGAYTLPKPGELAREFGVRVQQGIDNFHSTIKRFTAGVRKNAPAADDGAADDTTGGNDKDTPEAGPADSPEKNTQSPDDAPADRDGEE</sequence>
<evidence type="ECO:0000313" key="2">
    <source>
        <dbReference type="EMBL" id="BCI54616.1"/>
    </source>
</evidence>
<proteinExistence type="predicted"/>
<dbReference type="Proteomes" id="UP000515734">
    <property type="component" value="Chromosome"/>
</dbReference>
<feature type="compositionally biased region" description="Low complexity" evidence="1">
    <location>
        <begin position="283"/>
        <end position="292"/>
    </location>
</feature>
<organism evidence="2 3">
    <name type="scientific">Mycolicibacterium litorale</name>
    <dbReference type="NCBI Taxonomy" id="758802"/>
    <lineage>
        <taxon>Bacteria</taxon>
        <taxon>Bacillati</taxon>
        <taxon>Actinomycetota</taxon>
        <taxon>Actinomycetes</taxon>
        <taxon>Mycobacteriales</taxon>
        <taxon>Mycobacteriaceae</taxon>
        <taxon>Mycolicibacterium</taxon>
    </lineage>
</organism>
<dbReference type="AlphaFoldDB" id="A0A6S6P9C2"/>
<feature type="compositionally biased region" description="Basic and acidic residues" evidence="1">
    <location>
        <begin position="242"/>
        <end position="257"/>
    </location>
</feature>
<evidence type="ECO:0000256" key="1">
    <source>
        <dbReference type="SAM" id="MobiDB-lite"/>
    </source>
</evidence>
<evidence type="ECO:0000313" key="3">
    <source>
        <dbReference type="Proteomes" id="UP000515734"/>
    </source>
</evidence>
<protein>
    <submittedName>
        <fullName evidence="2">Uncharacterized protein</fullName>
    </submittedName>
</protein>
<gene>
    <name evidence="2" type="ORF">NIIDNTM18_38940</name>
</gene>
<dbReference type="EMBL" id="AP023287">
    <property type="protein sequence ID" value="BCI54616.1"/>
    <property type="molecule type" value="Genomic_DNA"/>
</dbReference>
<name>A0A6S6P9C2_9MYCO</name>
<reference evidence="2 3" key="1">
    <citation type="submission" date="2020-07" db="EMBL/GenBank/DDBJ databases">
        <title>Complete genome sequence of Mycolicibacterium litorale like strain isolated from cardiac implantable electronic device infection.</title>
        <authorList>
            <person name="Fukano H."/>
            <person name="Miyama H."/>
            <person name="Hoshino Y."/>
        </authorList>
    </citation>
    <scope>NUCLEOTIDE SEQUENCE [LARGE SCALE GENOMIC DNA]</scope>
    <source>
        <strain evidence="2 3">NIIDNTM18</strain>
    </source>
</reference>